<organism evidence="7 8">
    <name type="scientific">Aphanomyces euteiches</name>
    <dbReference type="NCBI Taxonomy" id="100861"/>
    <lineage>
        <taxon>Eukaryota</taxon>
        <taxon>Sar</taxon>
        <taxon>Stramenopiles</taxon>
        <taxon>Oomycota</taxon>
        <taxon>Saprolegniomycetes</taxon>
        <taxon>Saprolegniales</taxon>
        <taxon>Verrucalvaceae</taxon>
        <taxon>Aphanomyces</taxon>
    </lineage>
</organism>
<name>A0A6G0XN93_9STRA</name>
<dbReference type="AlphaFoldDB" id="A0A6G0XN93"/>
<keyword evidence="4 6" id="KW-1133">Transmembrane helix</keyword>
<evidence type="ECO:0000313" key="7">
    <source>
        <dbReference type="EMBL" id="KAF0741902.1"/>
    </source>
</evidence>
<dbReference type="GO" id="GO:0005778">
    <property type="term" value="C:peroxisomal membrane"/>
    <property type="evidence" value="ECO:0007669"/>
    <property type="project" value="TreeGrafter"/>
</dbReference>
<evidence type="ECO:0000256" key="5">
    <source>
        <dbReference type="ARBA" id="ARBA00023136"/>
    </source>
</evidence>
<dbReference type="VEuPathDB" id="FungiDB:AeMF1_011343"/>
<gene>
    <name evidence="7" type="ORF">Ae201684_003088</name>
</gene>
<evidence type="ECO:0000256" key="2">
    <source>
        <dbReference type="ARBA" id="ARBA00006824"/>
    </source>
</evidence>
<protein>
    <submittedName>
        <fullName evidence="7">Uncharacterized protein</fullName>
    </submittedName>
</protein>
<keyword evidence="8" id="KW-1185">Reference proteome</keyword>
<dbReference type="PANTHER" id="PTHR11266">
    <property type="entry name" value="PEROXISOMAL MEMBRANE PROTEIN 2, PXMP2 MPV17"/>
    <property type="match status" value="1"/>
</dbReference>
<proteinExistence type="inferred from homology"/>
<feature type="transmembrane region" description="Helical" evidence="6">
    <location>
        <begin position="58"/>
        <end position="77"/>
    </location>
</feature>
<dbReference type="InterPro" id="IPR007248">
    <property type="entry name" value="Mpv17_PMP22"/>
</dbReference>
<dbReference type="Proteomes" id="UP000481153">
    <property type="component" value="Unassembled WGS sequence"/>
</dbReference>
<comment type="caution">
    <text evidence="7">The sequence shown here is derived from an EMBL/GenBank/DDBJ whole genome shotgun (WGS) entry which is preliminary data.</text>
</comment>
<sequence length="182" mass="20692">MKVAIDVTMHLAAEYQKELKERPLRTKALTSASMGICGEILAHVLKKKPIYTVSLRRVLAFGVFGGAITGPLMHFWYGVLEQVRTRDDKSLTPMQKLFLDRLVLTPPFVALTIFALGVLNGASVQAARSNVRATYFSTLFMNWRVWTFTQWLSFNFIPPQFRVLWGNAVAVWWNCYLSMLSA</sequence>
<accession>A0A6G0XN93</accession>
<evidence type="ECO:0000256" key="3">
    <source>
        <dbReference type="ARBA" id="ARBA00022692"/>
    </source>
</evidence>
<evidence type="ECO:0000256" key="4">
    <source>
        <dbReference type="ARBA" id="ARBA00022989"/>
    </source>
</evidence>
<keyword evidence="3 6" id="KW-0812">Transmembrane</keyword>
<keyword evidence="5 6" id="KW-0472">Membrane</keyword>
<feature type="transmembrane region" description="Helical" evidence="6">
    <location>
        <begin position="97"/>
        <end position="119"/>
    </location>
</feature>
<dbReference type="EMBL" id="VJMJ01000034">
    <property type="protein sequence ID" value="KAF0741902.1"/>
    <property type="molecule type" value="Genomic_DNA"/>
</dbReference>
<comment type="similarity">
    <text evidence="2 6">Belongs to the peroxisomal membrane protein PXMP2/4 family.</text>
</comment>
<evidence type="ECO:0000256" key="1">
    <source>
        <dbReference type="ARBA" id="ARBA00004141"/>
    </source>
</evidence>
<comment type="subcellular location">
    <subcellularLocation>
        <location evidence="1">Membrane</location>
        <topology evidence="1">Multi-pass membrane protein</topology>
    </subcellularLocation>
</comment>
<evidence type="ECO:0000313" key="8">
    <source>
        <dbReference type="Proteomes" id="UP000481153"/>
    </source>
</evidence>
<reference evidence="7 8" key="1">
    <citation type="submission" date="2019-07" db="EMBL/GenBank/DDBJ databases">
        <title>Genomics analysis of Aphanomyces spp. identifies a new class of oomycete effector associated with host adaptation.</title>
        <authorList>
            <person name="Gaulin E."/>
        </authorList>
    </citation>
    <scope>NUCLEOTIDE SEQUENCE [LARGE SCALE GENOMIC DNA]</scope>
    <source>
        <strain evidence="7 8">ATCC 201684</strain>
    </source>
</reference>
<dbReference type="Pfam" id="PF04117">
    <property type="entry name" value="Mpv17_PMP22"/>
    <property type="match status" value="1"/>
</dbReference>
<dbReference type="PANTHER" id="PTHR11266:SF80">
    <property type="entry name" value="PEROXISOMAL MEMBRANE PROTEIN 2"/>
    <property type="match status" value="1"/>
</dbReference>
<evidence type="ECO:0000256" key="6">
    <source>
        <dbReference type="RuleBase" id="RU363053"/>
    </source>
</evidence>